<dbReference type="PANTHER" id="PTHR18934">
    <property type="entry name" value="ATP-DEPENDENT RNA HELICASE"/>
    <property type="match status" value="1"/>
</dbReference>
<dbReference type="PROSITE" id="PS51194">
    <property type="entry name" value="HELICASE_CTER"/>
    <property type="match status" value="1"/>
</dbReference>
<dbReference type="GO" id="GO:0003724">
    <property type="term" value="F:RNA helicase activity"/>
    <property type="evidence" value="ECO:0007669"/>
    <property type="project" value="UniProtKB-EC"/>
</dbReference>
<feature type="domain" description="Helicase ATP-binding" evidence="10">
    <location>
        <begin position="610"/>
        <end position="787"/>
    </location>
</feature>
<dbReference type="InterPro" id="IPR014001">
    <property type="entry name" value="Helicase_ATP-bd"/>
</dbReference>
<feature type="region of interest" description="Disordered" evidence="9">
    <location>
        <begin position="282"/>
        <end position="324"/>
    </location>
</feature>
<dbReference type="GO" id="GO:0003723">
    <property type="term" value="F:RNA binding"/>
    <property type="evidence" value="ECO:0007669"/>
    <property type="project" value="TreeGrafter"/>
</dbReference>
<feature type="compositionally biased region" description="Basic and acidic residues" evidence="9">
    <location>
        <begin position="307"/>
        <end position="319"/>
    </location>
</feature>
<evidence type="ECO:0000256" key="5">
    <source>
        <dbReference type="ARBA" id="ARBA00022840"/>
    </source>
</evidence>
<dbReference type="Pfam" id="PF07717">
    <property type="entry name" value="OB_NTP_bind"/>
    <property type="match status" value="1"/>
</dbReference>
<dbReference type="InterPro" id="IPR011709">
    <property type="entry name" value="DEAD-box_helicase_OB_fold"/>
</dbReference>
<evidence type="ECO:0000256" key="8">
    <source>
        <dbReference type="SAM" id="Coils"/>
    </source>
</evidence>
<keyword evidence="2" id="KW-0547">Nucleotide-binding</keyword>
<evidence type="ECO:0000256" key="1">
    <source>
        <dbReference type="ARBA" id="ARBA00012552"/>
    </source>
</evidence>
<evidence type="ECO:0000256" key="9">
    <source>
        <dbReference type="SAM" id="MobiDB-lite"/>
    </source>
</evidence>
<evidence type="ECO:0000256" key="6">
    <source>
        <dbReference type="ARBA" id="ARBA00047984"/>
    </source>
</evidence>
<evidence type="ECO:0000259" key="10">
    <source>
        <dbReference type="PROSITE" id="PS51192"/>
    </source>
</evidence>
<dbReference type="Pfam" id="PF00270">
    <property type="entry name" value="DEAD"/>
    <property type="match status" value="1"/>
</dbReference>
<evidence type="ECO:0000256" key="2">
    <source>
        <dbReference type="ARBA" id="ARBA00022741"/>
    </source>
</evidence>
<feature type="compositionally biased region" description="Low complexity" evidence="9">
    <location>
        <begin position="368"/>
        <end position="379"/>
    </location>
</feature>
<feature type="domain" description="Helicase C-terminal" evidence="11">
    <location>
        <begin position="895"/>
        <end position="1067"/>
    </location>
</feature>
<dbReference type="InterPro" id="IPR056890">
    <property type="entry name" value="UBA_DHX29-like"/>
</dbReference>
<dbReference type="CDD" id="cd18791">
    <property type="entry name" value="SF2_C_RHA"/>
    <property type="match status" value="1"/>
</dbReference>
<dbReference type="InterPro" id="IPR048333">
    <property type="entry name" value="HA2_WH"/>
</dbReference>
<comment type="catalytic activity">
    <reaction evidence="6">
        <text>ATP + H2O = ADP + phosphate + H(+)</text>
        <dbReference type="Rhea" id="RHEA:13065"/>
        <dbReference type="ChEBI" id="CHEBI:15377"/>
        <dbReference type="ChEBI" id="CHEBI:15378"/>
        <dbReference type="ChEBI" id="CHEBI:30616"/>
        <dbReference type="ChEBI" id="CHEBI:43474"/>
        <dbReference type="ChEBI" id="CHEBI:456216"/>
        <dbReference type="EC" id="3.6.4.13"/>
    </reaction>
</comment>
<dbReference type="GO" id="GO:0005524">
    <property type="term" value="F:ATP binding"/>
    <property type="evidence" value="ECO:0007669"/>
    <property type="project" value="UniProtKB-KW"/>
</dbReference>
<sequence>MVSTRDESARVRLTARQEALVRALVSDTDVHNRANDVAKTRVTATQTRKTYDGLLSQGFRVGDVEDALRAVCGDTAGVFAEDDVLDWLCLNVANARLPRRFQTVERSEFRLDADGAVEATAASGETAPRRVIEAVDATMKKVVSKRNESNMDDTVVDKAWIAARYSAYEDSDDDDDSDDGYDSLEDFGLSDEEAAAKRMMWTQRREFAKDPGKSIAKFAEEIAALKTRASEAKKGKNKKEQKDVAEAIRRLKATANELGMNDDDIDPPRVASVEELAAIAANADASRDKSEVSATGNADTSPTKICAKNEAESKPSAKEDSDDEEFDFDVFSDGANDVIGSGEDDPIELITKMFKHELLFSDGKRVASTANAQTSATKSKSAKDSKVEEMTPKNMLAQLAKREGWLVPRFERDKSAEGIRYVVSVERSTGPKYKRKPTLVCSTHDEDEPTAGGWLNINDAQNGAATRALFEASFSKENQIVPLELSETYRDLWVRWAIAFMNSDVADVGENARDDFIDALIKTIGTDGLNVPDASNGGTYVDELTAKARELKLKEENDRLRTARANMNKHAEVSRRLKEHLEATKQDPQWKKLFAKRSTLPICALADELLDRLRSHDAVVVCGETGCGKTTQVPQFLLDDAIEREQGGACNIVCTQPRRVAATSIAERVSAERCEKSGVGGNGSLVGHHVRLDAKITSATRLTFCTTGILLRRLQGDRMLTDVTHVVVDEVHERSLDGDFLLTLLRDLPRRRREAGLPPVKLVLMSATLNAALFSEYLGGSPVISAPGRSFPVDTIHLEHIYDTLDYVIDPDNRSCRRPKGKAEDAMKAIKAGGGGDRRRQNELLGSWGEDAASEFGGEENPENPDYDSSKYEYCKRNTRLSLSRLNESVIDYDLIEELLAYVDDVTDDGAVLVFLPGIGEVTGLLDRLASSPRFKDAVLTPLHSALTNAEQREAFRVPKPGVRKIVVATNVAETSVTIEDIVVVIDSGRVKERQWDPRRGMASLEEGWVSRAAAKQRAGRAGRVRAGTCYALFTSHRANGAMRPFQVPEMHRAPLTEVVLQIASLDLHSDAAVVLGNAPEPPKEEAVAAAKKTLTEIGAFDELGRLTALGRHLAALPVDARVAKMLLFGVILRCLSPILTIAATLSYKSPFQSSKASNSQVEAAMRAFAQPAAVSLAAGQQSDHLVVVAAYDGYIEASKESRNAGRRFAQKNALDVDTMRQISEMRTQYAALLADMGVIRVPAGYSLRGRNTNWLDDPKAAWNKDARRVQMIKAVLTAGLYANVAVGDEASDQDYAQYTWKDATSEVRVHPSSVNKGIGIDRKPAYPFMVYHEKMRTARVYLRDCTVVAPEALLLFGGNLEVQHANARVIMDNWIKFKCDAPVAVLFKYLRLALDEDFAKRIRNAGKSSWSDDDDQIIVTIRRILDDVQ</sequence>
<dbReference type="InterPro" id="IPR059023">
    <property type="entry name" value="RNA_hel_CTD"/>
</dbReference>
<name>A0A7R9T2V0_9CHLO</name>
<keyword evidence="5" id="KW-0067">ATP-binding</keyword>
<accession>A0A7R9T2V0</accession>
<feature type="region of interest" description="Disordered" evidence="9">
    <location>
        <begin position="368"/>
        <end position="388"/>
    </location>
</feature>
<dbReference type="Pfam" id="PF24899">
    <property type="entry name" value="UBA_DHX29"/>
    <property type="match status" value="1"/>
</dbReference>
<dbReference type="EMBL" id="HBDX01004484">
    <property type="protein sequence ID" value="CAD8223132.1"/>
    <property type="molecule type" value="Transcribed_RNA"/>
</dbReference>
<dbReference type="SMART" id="SM00490">
    <property type="entry name" value="HELICc"/>
    <property type="match status" value="1"/>
</dbReference>
<keyword evidence="4" id="KW-0347">Helicase</keyword>
<evidence type="ECO:0000256" key="4">
    <source>
        <dbReference type="ARBA" id="ARBA00022806"/>
    </source>
</evidence>
<proteinExistence type="inferred from homology"/>
<organism evidence="12">
    <name type="scientific">Ostreococcus sp. 'lucimarinus'</name>
    <dbReference type="NCBI Taxonomy" id="242159"/>
    <lineage>
        <taxon>Eukaryota</taxon>
        <taxon>Viridiplantae</taxon>
        <taxon>Chlorophyta</taxon>
        <taxon>Mamiellophyceae</taxon>
        <taxon>Mamiellales</taxon>
        <taxon>Bathycoccaceae</taxon>
        <taxon>Ostreococcus</taxon>
    </lineage>
</organism>
<dbReference type="SUPFAM" id="SSF52540">
    <property type="entry name" value="P-loop containing nucleoside triphosphate hydrolases"/>
    <property type="match status" value="1"/>
</dbReference>
<protein>
    <recommendedName>
        <fullName evidence="1">RNA helicase</fullName>
        <ecNumber evidence="1">3.6.4.13</ecNumber>
    </recommendedName>
</protein>
<dbReference type="Gene3D" id="1.20.120.1080">
    <property type="match status" value="1"/>
</dbReference>
<gene>
    <name evidence="12" type="ORF">OLUC0939_LOCUS3856</name>
</gene>
<dbReference type="FunFam" id="3.40.50.300:FF:000500">
    <property type="entry name" value="ATP-dependent RNA helicase DHX29"/>
    <property type="match status" value="1"/>
</dbReference>
<comment type="similarity">
    <text evidence="7">Belongs to the DExH box helicase family.</text>
</comment>
<feature type="coiled-coil region" evidence="8">
    <location>
        <begin position="546"/>
        <end position="573"/>
    </location>
</feature>
<dbReference type="CDD" id="cd17917">
    <property type="entry name" value="DEXHc_RHA-like"/>
    <property type="match status" value="1"/>
</dbReference>
<dbReference type="SMART" id="SM00487">
    <property type="entry name" value="DEXDc"/>
    <property type="match status" value="1"/>
</dbReference>
<evidence type="ECO:0000313" key="12">
    <source>
        <dbReference type="EMBL" id="CAD8223132.1"/>
    </source>
</evidence>
<dbReference type="PANTHER" id="PTHR18934:SF246">
    <property type="entry name" value="DEXH-BOX ATP-DEPENDENT RNA HELICASE DEXH4, CHLOROPLASTIC-RELATED"/>
    <property type="match status" value="1"/>
</dbReference>
<dbReference type="Pfam" id="PF00271">
    <property type="entry name" value="Helicase_C"/>
    <property type="match status" value="1"/>
</dbReference>
<reference evidence="12" key="1">
    <citation type="submission" date="2021-01" db="EMBL/GenBank/DDBJ databases">
        <authorList>
            <person name="Corre E."/>
            <person name="Pelletier E."/>
            <person name="Niang G."/>
            <person name="Scheremetjew M."/>
            <person name="Finn R."/>
            <person name="Kale V."/>
            <person name="Holt S."/>
            <person name="Cochrane G."/>
            <person name="Meng A."/>
            <person name="Brown T."/>
            <person name="Cohen L."/>
        </authorList>
    </citation>
    <scope>NUCLEOTIDE SEQUENCE</scope>
    <source>
        <strain evidence="12">Clade-A-BCC118000</strain>
    </source>
</reference>
<dbReference type="InterPro" id="IPR027417">
    <property type="entry name" value="P-loop_NTPase"/>
</dbReference>
<dbReference type="FunFam" id="1.20.120.1080:FF:000002">
    <property type="entry name" value="Putative ATP-dependent RNA helicase DHX36"/>
    <property type="match status" value="1"/>
</dbReference>
<evidence type="ECO:0000256" key="3">
    <source>
        <dbReference type="ARBA" id="ARBA00022801"/>
    </source>
</evidence>
<keyword evidence="8" id="KW-0175">Coiled coil</keyword>
<dbReference type="PROSITE" id="PS51192">
    <property type="entry name" value="HELICASE_ATP_BIND_1"/>
    <property type="match status" value="1"/>
</dbReference>
<evidence type="ECO:0000256" key="7">
    <source>
        <dbReference type="ARBA" id="ARBA00060772"/>
    </source>
</evidence>
<feature type="coiled-coil region" evidence="8">
    <location>
        <begin position="222"/>
        <end position="257"/>
    </location>
</feature>
<dbReference type="Pfam" id="PF21010">
    <property type="entry name" value="HA2_C"/>
    <property type="match status" value="1"/>
</dbReference>
<keyword evidence="3" id="KW-0378">Hydrolase</keyword>
<dbReference type="InterPro" id="IPR011545">
    <property type="entry name" value="DEAD/DEAH_box_helicase_dom"/>
</dbReference>
<evidence type="ECO:0000259" key="11">
    <source>
        <dbReference type="PROSITE" id="PS51194"/>
    </source>
</evidence>
<dbReference type="EC" id="3.6.4.13" evidence="1"/>
<feature type="compositionally biased region" description="Polar residues" evidence="9">
    <location>
        <begin position="292"/>
        <end position="303"/>
    </location>
</feature>
<dbReference type="InterPro" id="IPR007502">
    <property type="entry name" value="Helicase-assoc_dom"/>
</dbReference>
<dbReference type="GO" id="GO:0016787">
    <property type="term" value="F:hydrolase activity"/>
    <property type="evidence" value="ECO:0007669"/>
    <property type="project" value="UniProtKB-KW"/>
</dbReference>
<dbReference type="Gene3D" id="3.40.50.300">
    <property type="entry name" value="P-loop containing nucleotide triphosphate hydrolases"/>
    <property type="match status" value="2"/>
</dbReference>
<dbReference type="Pfam" id="PF26026">
    <property type="entry name" value="RNA_hel_CTD"/>
    <property type="match status" value="1"/>
</dbReference>
<dbReference type="Pfam" id="PF04408">
    <property type="entry name" value="WHD_HA2"/>
    <property type="match status" value="1"/>
</dbReference>
<dbReference type="InterPro" id="IPR001650">
    <property type="entry name" value="Helicase_C-like"/>
</dbReference>
<dbReference type="SMART" id="SM00847">
    <property type="entry name" value="HA2"/>
    <property type="match status" value="1"/>
</dbReference>